<protein>
    <submittedName>
        <fullName evidence="7">Auxin efflux carrier</fullName>
    </submittedName>
</protein>
<feature type="transmembrane region" description="Helical" evidence="6">
    <location>
        <begin position="297"/>
        <end position="321"/>
    </location>
</feature>
<evidence type="ECO:0000313" key="10">
    <source>
        <dbReference type="Proteomes" id="UP000814176"/>
    </source>
</evidence>
<feature type="transmembrane region" description="Helical" evidence="6">
    <location>
        <begin position="449"/>
        <end position="468"/>
    </location>
</feature>
<dbReference type="GO" id="GO:0055085">
    <property type="term" value="P:transmembrane transport"/>
    <property type="evidence" value="ECO:0007669"/>
    <property type="project" value="InterPro"/>
</dbReference>
<keyword evidence="10" id="KW-1185">Reference proteome</keyword>
<accession>A0A4Y9YCX2</accession>
<dbReference type="Proteomes" id="UP000298390">
    <property type="component" value="Unassembled WGS sequence"/>
</dbReference>
<dbReference type="EMBL" id="SEKV01000266">
    <property type="protein sequence ID" value="TFY60195.1"/>
    <property type="molecule type" value="Genomic_DNA"/>
</dbReference>
<dbReference type="GO" id="GO:0005783">
    <property type="term" value="C:endoplasmic reticulum"/>
    <property type="evidence" value="ECO:0007669"/>
    <property type="project" value="TreeGrafter"/>
</dbReference>
<comment type="subcellular location">
    <subcellularLocation>
        <location evidence="1">Membrane</location>
        <topology evidence="1">Multi-pass membrane protein</topology>
    </subcellularLocation>
</comment>
<reference evidence="8 9" key="1">
    <citation type="submission" date="2019-01" db="EMBL/GenBank/DDBJ databases">
        <title>Genome sequencing of the rare red list fungi Fomitopsis rosea.</title>
        <authorList>
            <person name="Buettner E."/>
            <person name="Kellner H."/>
        </authorList>
    </citation>
    <scope>NUCLEOTIDE SEQUENCE [LARGE SCALE GENOMIC DNA]</scope>
    <source>
        <strain evidence="8 9">DSM 105464</strain>
    </source>
</reference>
<name>A0A4Y9YCX2_9APHY</name>
<feature type="transmembrane region" description="Helical" evidence="6">
    <location>
        <begin position="6"/>
        <end position="32"/>
    </location>
</feature>
<dbReference type="GO" id="GO:0016020">
    <property type="term" value="C:membrane"/>
    <property type="evidence" value="ECO:0007669"/>
    <property type="project" value="UniProtKB-SubCell"/>
</dbReference>
<evidence type="ECO:0000256" key="4">
    <source>
        <dbReference type="ARBA" id="ARBA00023136"/>
    </source>
</evidence>
<keyword evidence="3 6" id="KW-1133">Transmembrane helix</keyword>
<evidence type="ECO:0000256" key="2">
    <source>
        <dbReference type="ARBA" id="ARBA00022692"/>
    </source>
</evidence>
<proteinExistence type="predicted"/>
<feature type="transmembrane region" description="Helical" evidence="6">
    <location>
        <begin position="415"/>
        <end position="437"/>
    </location>
</feature>
<evidence type="ECO:0000313" key="8">
    <source>
        <dbReference type="EMBL" id="TFY60195.1"/>
    </source>
</evidence>
<evidence type="ECO:0000256" key="6">
    <source>
        <dbReference type="SAM" id="Phobius"/>
    </source>
</evidence>
<dbReference type="OrthoDB" id="2499604at2759"/>
<reference evidence="7 10" key="2">
    <citation type="journal article" date="2021" name="Environ. Microbiol.">
        <title>Gene family expansions and transcriptome signatures uncover fungal adaptations to wood decay.</title>
        <authorList>
            <person name="Hage H."/>
            <person name="Miyauchi S."/>
            <person name="Viragh M."/>
            <person name="Drula E."/>
            <person name="Min B."/>
            <person name="Chaduli D."/>
            <person name="Navarro D."/>
            <person name="Favel A."/>
            <person name="Norest M."/>
            <person name="Lesage-Meessen L."/>
            <person name="Balint B."/>
            <person name="Merenyi Z."/>
            <person name="de Eugenio L."/>
            <person name="Morin E."/>
            <person name="Martinez A.T."/>
            <person name="Baldrian P."/>
            <person name="Stursova M."/>
            <person name="Martinez M.J."/>
            <person name="Novotny C."/>
            <person name="Magnuson J.K."/>
            <person name="Spatafora J.W."/>
            <person name="Maurice S."/>
            <person name="Pangilinan J."/>
            <person name="Andreopoulos W."/>
            <person name="LaButti K."/>
            <person name="Hundley H."/>
            <person name="Na H."/>
            <person name="Kuo A."/>
            <person name="Barry K."/>
            <person name="Lipzen A."/>
            <person name="Henrissat B."/>
            <person name="Riley R."/>
            <person name="Ahrendt S."/>
            <person name="Nagy L.G."/>
            <person name="Grigoriev I.V."/>
            <person name="Martin F."/>
            <person name="Rosso M.N."/>
        </authorList>
    </citation>
    <scope>NUCLEOTIDE SEQUENCE [LARGE SCALE GENOMIC DNA]</scope>
    <source>
        <strain evidence="7 10">CIRM-BRFM 1785</strain>
    </source>
</reference>
<sequence>MASTPIAPLVLVVLESIIEVFIITFAGYILAVQGILDKKTQKQLNRVNVSIFTPALLFGKVAFFLTPAKLAQLWVIPVFFVIITVVSAVVALALSTLFKLKRSQRNYSIAAAMFMNSNTLPIALMQSLVVTVPDLKWGSDDSQSAMLSRALTYLVLYSTLGMIVRWSFGVKLLASGDPDSDKHLNQSPTEPVQVASSNSAEGERTLRHEASTLTDVDDAKTLTHVRVEESKSLPGSRPISPELQPQASGSGASSLYAEEGVLDENTLLPPLENTIPESTPVEQPSRMQHTLNRLRRFWIGFYDFMTVPLWAALASIIVALIGPLQSFIEDHVPPITGAITQMGNCSIPITLVVLGGYFWRPADKSQLPTHQPPIRKGSKAWFSTLSSQLREKFSFRRNREPRSVQKENSGETTTVIVVILARMVITPLLLLPLLVVATKYNIQRLLEDPVFIVSNVLIIASPPALTLAQITQAASGDAFERLISRTIFWSYVVFTAPSTIIVVVIGLIIAKL</sequence>
<feature type="compositionally biased region" description="Polar residues" evidence="5">
    <location>
        <begin position="185"/>
        <end position="200"/>
    </location>
</feature>
<feature type="compositionally biased region" description="Basic and acidic residues" evidence="5">
    <location>
        <begin position="201"/>
        <end position="210"/>
    </location>
</feature>
<feature type="compositionally biased region" description="Polar residues" evidence="5">
    <location>
        <begin position="275"/>
        <end position="286"/>
    </location>
</feature>
<dbReference type="STRING" id="34475.A0A4Y9YCX2"/>
<evidence type="ECO:0000256" key="1">
    <source>
        <dbReference type="ARBA" id="ARBA00004141"/>
    </source>
</evidence>
<dbReference type="RefSeq" id="XP_047778391.1">
    <property type="nucleotide sequence ID" value="XM_047919660.1"/>
</dbReference>
<dbReference type="EMBL" id="JADCUA010000011">
    <property type="protein sequence ID" value="KAH9836106.1"/>
    <property type="molecule type" value="Genomic_DNA"/>
</dbReference>
<evidence type="ECO:0000256" key="3">
    <source>
        <dbReference type="ARBA" id="ARBA00022989"/>
    </source>
</evidence>
<feature type="transmembrane region" description="Helical" evidence="6">
    <location>
        <begin position="44"/>
        <end position="65"/>
    </location>
</feature>
<dbReference type="PANTHER" id="PTHR31794">
    <property type="entry name" value="AUXIN EFFLUX TRANSPORTER FAMILY PROTEIN (EUROFUNG)"/>
    <property type="match status" value="1"/>
</dbReference>
<comment type="caution">
    <text evidence="8">The sequence shown here is derived from an EMBL/GenBank/DDBJ whole genome shotgun (WGS) entry which is preliminary data.</text>
</comment>
<evidence type="ECO:0000313" key="7">
    <source>
        <dbReference type="EMBL" id="KAH9836106.1"/>
    </source>
</evidence>
<feature type="region of interest" description="Disordered" evidence="5">
    <location>
        <begin position="179"/>
        <end position="210"/>
    </location>
</feature>
<feature type="transmembrane region" description="Helical" evidence="6">
    <location>
        <begin position="150"/>
        <end position="168"/>
    </location>
</feature>
<feature type="transmembrane region" description="Helical" evidence="6">
    <location>
        <begin position="488"/>
        <end position="510"/>
    </location>
</feature>
<organism evidence="8 9">
    <name type="scientific">Rhodofomes roseus</name>
    <dbReference type="NCBI Taxonomy" id="34475"/>
    <lineage>
        <taxon>Eukaryota</taxon>
        <taxon>Fungi</taxon>
        <taxon>Dikarya</taxon>
        <taxon>Basidiomycota</taxon>
        <taxon>Agaricomycotina</taxon>
        <taxon>Agaricomycetes</taxon>
        <taxon>Polyporales</taxon>
        <taxon>Rhodofomes</taxon>
    </lineage>
</organism>
<feature type="region of interest" description="Disordered" evidence="5">
    <location>
        <begin position="228"/>
        <end position="251"/>
    </location>
</feature>
<keyword evidence="4 6" id="KW-0472">Membrane</keyword>
<dbReference type="GeneID" id="72000392"/>
<dbReference type="InterPro" id="IPR004776">
    <property type="entry name" value="Mem_transp_PIN-like"/>
</dbReference>
<keyword evidence="2 6" id="KW-0812">Transmembrane</keyword>
<feature type="transmembrane region" description="Helical" evidence="6">
    <location>
        <begin position="71"/>
        <end position="95"/>
    </location>
</feature>
<feature type="region of interest" description="Disordered" evidence="5">
    <location>
        <begin position="267"/>
        <end position="286"/>
    </location>
</feature>
<feature type="transmembrane region" description="Helical" evidence="6">
    <location>
        <begin position="107"/>
        <end position="130"/>
    </location>
</feature>
<dbReference type="Pfam" id="PF03547">
    <property type="entry name" value="Mem_trans"/>
    <property type="match status" value="1"/>
</dbReference>
<dbReference type="PANTHER" id="PTHR31794:SF2">
    <property type="entry name" value="AUXIN EFFLUX TRANSPORTER FAMILY PROTEIN (EUROFUNG)"/>
    <property type="match status" value="1"/>
</dbReference>
<dbReference type="AlphaFoldDB" id="A0A4Y9YCX2"/>
<gene>
    <name evidence="7" type="ORF">C8Q71DRAFT_66634</name>
    <name evidence="8" type="ORF">EVJ58_g5306</name>
</gene>
<evidence type="ECO:0000313" key="9">
    <source>
        <dbReference type="Proteomes" id="UP000298390"/>
    </source>
</evidence>
<dbReference type="Proteomes" id="UP000814176">
    <property type="component" value="Unassembled WGS sequence"/>
</dbReference>
<evidence type="ECO:0000256" key="5">
    <source>
        <dbReference type="SAM" id="MobiDB-lite"/>
    </source>
</evidence>